<name>A0A0S2LZF5_9MICC</name>
<dbReference type="GO" id="GO:0006281">
    <property type="term" value="P:DNA repair"/>
    <property type="evidence" value="ECO:0007669"/>
    <property type="project" value="InterPro"/>
</dbReference>
<gene>
    <name evidence="4" type="ORF">AS189_10570</name>
</gene>
<keyword evidence="2" id="KW-0812">Transmembrane</keyword>
<feature type="compositionally biased region" description="Low complexity" evidence="1">
    <location>
        <begin position="39"/>
        <end position="57"/>
    </location>
</feature>
<feature type="compositionally biased region" description="Gly residues" evidence="1">
    <location>
        <begin position="18"/>
        <end position="36"/>
    </location>
</feature>
<dbReference type="Pfam" id="PF12836">
    <property type="entry name" value="HHH_3"/>
    <property type="match status" value="1"/>
</dbReference>
<keyword evidence="2" id="KW-1133">Transmembrane helix</keyword>
<evidence type="ECO:0000256" key="2">
    <source>
        <dbReference type="SAM" id="Phobius"/>
    </source>
</evidence>
<accession>A0A0S2LZF5</accession>
<dbReference type="SMART" id="SM00278">
    <property type="entry name" value="HhH1"/>
    <property type="match status" value="2"/>
</dbReference>
<dbReference type="InterPro" id="IPR019554">
    <property type="entry name" value="Soluble_ligand-bd"/>
</dbReference>
<dbReference type="GO" id="GO:0015627">
    <property type="term" value="C:type II protein secretion system complex"/>
    <property type="evidence" value="ECO:0007669"/>
    <property type="project" value="TreeGrafter"/>
</dbReference>
<keyword evidence="2" id="KW-0472">Membrane</keyword>
<dbReference type="AlphaFoldDB" id="A0A0S2LZF5"/>
<dbReference type="PANTHER" id="PTHR21180:SF32">
    <property type="entry name" value="ENDONUCLEASE_EXONUCLEASE_PHOSPHATASE FAMILY DOMAIN-CONTAINING PROTEIN 1"/>
    <property type="match status" value="1"/>
</dbReference>
<evidence type="ECO:0000313" key="4">
    <source>
        <dbReference type="EMBL" id="ALO66861.1"/>
    </source>
</evidence>
<dbReference type="InterPro" id="IPR003583">
    <property type="entry name" value="Hlx-hairpin-Hlx_DNA-bd_motif"/>
</dbReference>
<reference evidence="4 5" key="2">
    <citation type="journal article" date="2016" name="J. Biotechnol.">
        <title>Complete genome sequence of Arthrobacter alpinus ERGS4:06, a yellow pigmented bacterium tolerant to cold and radiations isolated from Sikkim Himalaya.</title>
        <authorList>
            <person name="Kumar R."/>
            <person name="Singh D."/>
            <person name="Swarnkar M.K."/>
            <person name="Singh A.K."/>
            <person name="Kumar S."/>
        </authorList>
    </citation>
    <scope>NUCLEOTIDE SEQUENCE [LARGE SCALE GENOMIC DNA]</scope>
    <source>
        <strain evidence="4 5">ERGS4:06</strain>
    </source>
</reference>
<dbReference type="RefSeq" id="WP_062288486.1">
    <property type="nucleotide sequence ID" value="NZ_CP013200.1"/>
</dbReference>
<dbReference type="OrthoDB" id="9758724at2"/>
<feature type="domain" description="Helix-hairpin-helix DNA-binding motif class 1" evidence="3">
    <location>
        <begin position="284"/>
        <end position="303"/>
    </location>
</feature>
<feature type="region of interest" description="Disordered" evidence="1">
    <location>
        <begin position="110"/>
        <end position="146"/>
    </location>
</feature>
<dbReference type="InterPro" id="IPR051675">
    <property type="entry name" value="Endo/Exo/Phosphatase_dom_1"/>
</dbReference>
<feature type="domain" description="Helix-hairpin-helix DNA-binding motif class 1" evidence="3">
    <location>
        <begin position="254"/>
        <end position="273"/>
    </location>
</feature>
<dbReference type="PANTHER" id="PTHR21180">
    <property type="entry name" value="ENDONUCLEASE/EXONUCLEASE/PHOSPHATASE FAMILY DOMAIN-CONTAINING PROTEIN 1"/>
    <property type="match status" value="1"/>
</dbReference>
<dbReference type="EMBL" id="CP013200">
    <property type="protein sequence ID" value="ALO66861.1"/>
    <property type="molecule type" value="Genomic_DNA"/>
</dbReference>
<feature type="transmembrane region" description="Helical" evidence="2">
    <location>
        <begin position="63"/>
        <end position="86"/>
    </location>
</feature>
<dbReference type="Gene3D" id="1.10.150.280">
    <property type="entry name" value="AF1531-like domain"/>
    <property type="match status" value="1"/>
</dbReference>
<organism evidence="4 5">
    <name type="scientific">Arthrobacter alpinus</name>
    <dbReference type="NCBI Taxonomy" id="656366"/>
    <lineage>
        <taxon>Bacteria</taxon>
        <taxon>Bacillati</taxon>
        <taxon>Actinomycetota</taxon>
        <taxon>Actinomycetes</taxon>
        <taxon>Micrococcales</taxon>
        <taxon>Micrococcaceae</taxon>
        <taxon>Arthrobacter</taxon>
    </lineage>
</organism>
<proteinExistence type="predicted"/>
<evidence type="ECO:0000256" key="1">
    <source>
        <dbReference type="SAM" id="MobiDB-lite"/>
    </source>
</evidence>
<sequence>MKERNAANQRWESLGGSARSGGGADSPGRFDGGPGGAQSVVASAARPSAAGRRGPASWLGPRWVVPVRSLVVVLAMVAAALGVLWIESAGVQNASAQLAIETGGKVAVPPLEASAGTQPSGHGSPDPPEMSSPGAPTPPANGALPSSATVTQGVLVVHVAGAVKNPGVYRVGPGSRVFDAVNAAGGALPAAELAALNLAAPLADGLQVFVPTKEEAAKMVPHPGAVLAPDSVPGSAANSHPGNGLLNLNTASAAELDALPGVGPVLAERIVTWRTDHGPFASVDALDAVSGIGAKMMASLRDLVTVS</sequence>
<dbReference type="GO" id="GO:0003677">
    <property type="term" value="F:DNA binding"/>
    <property type="evidence" value="ECO:0007669"/>
    <property type="project" value="InterPro"/>
</dbReference>
<dbReference type="Proteomes" id="UP000059574">
    <property type="component" value="Chromosome"/>
</dbReference>
<protein>
    <recommendedName>
        <fullName evidence="3">Helix-hairpin-helix DNA-binding motif class 1 domain-containing protein</fullName>
    </recommendedName>
</protein>
<reference evidence="5" key="1">
    <citation type="submission" date="2015-11" db="EMBL/GenBank/DDBJ databases">
        <authorList>
            <person name="Kumar R."/>
            <person name="Singh D."/>
            <person name="Swarnkar M.K."/>
            <person name="Singh A.K."/>
            <person name="Kumar S."/>
        </authorList>
    </citation>
    <scope>NUCLEOTIDE SEQUENCE [LARGE SCALE GENOMIC DNA]</scope>
    <source>
        <strain evidence="5">ERGS4:06</strain>
    </source>
</reference>
<dbReference type="SUPFAM" id="SSF47781">
    <property type="entry name" value="RuvA domain 2-like"/>
    <property type="match status" value="1"/>
</dbReference>
<evidence type="ECO:0000259" key="3">
    <source>
        <dbReference type="SMART" id="SM00278"/>
    </source>
</evidence>
<feature type="region of interest" description="Disordered" evidence="1">
    <location>
        <begin position="1"/>
        <end position="58"/>
    </location>
</feature>
<dbReference type="InterPro" id="IPR010994">
    <property type="entry name" value="RuvA_2-like"/>
</dbReference>
<feature type="compositionally biased region" description="Polar residues" evidence="1">
    <location>
        <begin position="1"/>
        <end position="11"/>
    </location>
</feature>
<feature type="compositionally biased region" description="Pro residues" evidence="1">
    <location>
        <begin position="125"/>
        <end position="139"/>
    </location>
</feature>
<dbReference type="Gene3D" id="3.10.560.10">
    <property type="entry name" value="Outer membrane lipoprotein wza domain like"/>
    <property type="match status" value="1"/>
</dbReference>
<evidence type="ECO:0000313" key="5">
    <source>
        <dbReference type="Proteomes" id="UP000059574"/>
    </source>
</evidence>
<dbReference type="GO" id="GO:0015628">
    <property type="term" value="P:protein secretion by the type II secretion system"/>
    <property type="evidence" value="ECO:0007669"/>
    <property type="project" value="TreeGrafter"/>
</dbReference>
<dbReference type="Pfam" id="PF10531">
    <property type="entry name" value="SLBB"/>
    <property type="match status" value="1"/>
</dbReference>